<dbReference type="CDD" id="cd06170">
    <property type="entry name" value="LuxR_C_like"/>
    <property type="match status" value="1"/>
</dbReference>
<dbReference type="CDD" id="cd17535">
    <property type="entry name" value="REC_NarL-like"/>
    <property type="match status" value="1"/>
</dbReference>
<dbReference type="InterPro" id="IPR058245">
    <property type="entry name" value="NreC/VraR/RcsB-like_REC"/>
</dbReference>
<feature type="modified residue" description="4-aspartylphosphate" evidence="5">
    <location>
        <position position="53"/>
    </location>
</feature>
<evidence type="ECO:0000256" key="3">
    <source>
        <dbReference type="ARBA" id="ARBA00023125"/>
    </source>
</evidence>
<evidence type="ECO:0000313" key="9">
    <source>
        <dbReference type="Proteomes" id="UP000547209"/>
    </source>
</evidence>
<dbReference type="PROSITE" id="PS50110">
    <property type="entry name" value="RESPONSE_REGULATORY"/>
    <property type="match status" value="1"/>
</dbReference>
<dbReference type="GO" id="GO:0003677">
    <property type="term" value="F:DNA binding"/>
    <property type="evidence" value="ECO:0007669"/>
    <property type="project" value="UniProtKB-KW"/>
</dbReference>
<dbReference type="PROSITE" id="PS50043">
    <property type="entry name" value="HTH_LUXR_2"/>
    <property type="match status" value="1"/>
</dbReference>
<keyword evidence="3" id="KW-0238">DNA-binding</keyword>
<evidence type="ECO:0000313" key="8">
    <source>
        <dbReference type="EMBL" id="MBB6671478.1"/>
    </source>
</evidence>
<keyword evidence="1 5" id="KW-0597">Phosphoprotein</keyword>
<protein>
    <submittedName>
        <fullName evidence="8">Response regulator transcription factor</fullName>
    </submittedName>
</protein>
<keyword evidence="9" id="KW-1185">Reference proteome</keyword>
<dbReference type="RefSeq" id="WP_185142959.1">
    <property type="nucleotide sequence ID" value="NZ_JACJVP010000021.1"/>
</dbReference>
<dbReference type="AlphaFoldDB" id="A0A7X0RPV6"/>
<dbReference type="Pfam" id="PF00196">
    <property type="entry name" value="GerE"/>
    <property type="match status" value="1"/>
</dbReference>
<dbReference type="PRINTS" id="PR00038">
    <property type="entry name" value="HTHLUXR"/>
</dbReference>
<proteinExistence type="predicted"/>
<dbReference type="InterPro" id="IPR001789">
    <property type="entry name" value="Sig_transdc_resp-reg_receiver"/>
</dbReference>
<evidence type="ECO:0000256" key="4">
    <source>
        <dbReference type="ARBA" id="ARBA00023163"/>
    </source>
</evidence>
<dbReference type="PROSITE" id="PS00622">
    <property type="entry name" value="HTH_LUXR_1"/>
    <property type="match status" value="1"/>
</dbReference>
<feature type="domain" description="HTH luxR-type" evidence="6">
    <location>
        <begin position="135"/>
        <end position="200"/>
    </location>
</feature>
<dbReference type="Gene3D" id="3.40.50.2300">
    <property type="match status" value="1"/>
</dbReference>
<evidence type="ECO:0000256" key="1">
    <source>
        <dbReference type="ARBA" id="ARBA00022553"/>
    </source>
</evidence>
<dbReference type="GO" id="GO:0006355">
    <property type="term" value="P:regulation of DNA-templated transcription"/>
    <property type="evidence" value="ECO:0007669"/>
    <property type="project" value="InterPro"/>
</dbReference>
<dbReference type="InterPro" id="IPR051015">
    <property type="entry name" value="EvgA-like"/>
</dbReference>
<dbReference type="SUPFAM" id="SSF52172">
    <property type="entry name" value="CheY-like"/>
    <property type="match status" value="1"/>
</dbReference>
<evidence type="ECO:0000259" key="7">
    <source>
        <dbReference type="PROSITE" id="PS50110"/>
    </source>
</evidence>
<comment type="caution">
    <text evidence="8">The sequence shown here is derived from an EMBL/GenBank/DDBJ whole genome shotgun (WGS) entry which is preliminary data.</text>
</comment>
<evidence type="ECO:0000256" key="2">
    <source>
        <dbReference type="ARBA" id="ARBA00023015"/>
    </source>
</evidence>
<keyword evidence="4" id="KW-0804">Transcription</keyword>
<feature type="domain" description="Response regulatory" evidence="7">
    <location>
        <begin position="2"/>
        <end position="116"/>
    </location>
</feature>
<dbReference type="EMBL" id="JACJVP010000021">
    <property type="protein sequence ID" value="MBB6671478.1"/>
    <property type="molecule type" value="Genomic_DNA"/>
</dbReference>
<dbReference type="PANTHER" id="PTHR45566:SF2">
    <property type="entry name" value="NARL SUBFAMILY"/>
    <property type="match status" value="1"/>
</dbReference>
<dbReference type="SMART" id="SM00421">
    <property type="entry name" value="HTH_LUXR"/>
    <property type="match status" value="1"/>
</dbReference>
<dbReference type="SMART" id="SM00448">
    <property type="entry name" value="REC"/>
    <property type="match status" value="1"/>
</dbReference>
<sequence>MKIVIVDDHPLVRKGLRAVLSAEEGFEIAGEADTLLGALSVIEVAKPDLVILDIRLGSASGYDLVRSLGGMSCRFMMLTSSASEADIRRAKECGADGYVLKDAAPDELLLAVKMIGRGRKYFDQSLLGTLLHKESDDPLEKLTPKEREVLSALGEGLSNGAVAKKLVISEFTVKKHVSRIFQKLNLTDRTQAALYAQSQGIGDFAPPDIRTESGFELPNGTKV</sequence>
<evidence type="ECO:0000256" key="5">
    <source>
        <dbReference type="PROSITE-ProRule" id="PRU00169"/>
    </source>
</evidence>
<dbReference type="SUPFAM" id="SSF46894">
    <property type="entry name" value="C-terminal effector domain of the bipartite response regulators"/>
    <property type="match status" value="1"/>
</dbReference>
<name>A0A7X0RPV6_9BACL</name>
<dbReference type="Pfam" id="PF00072">
    <property type="entry name" value="Response_reg"/>
    <property type="match status" value="1"/>
</dbReference>
<dbReference type="PANTHER" id="PTHR45566">
    <property type="entry name" value="HTH-TYPE TRANSCRIPTIONAL REGULATOR YHJB-RELATED"/>
    <property type="match status" value="1"/>
</dbReference>
<keyword evidence="2" id="KW-0805">Transcription regulation</keyword>
<evidence type="ECO:0000259" key="6">
    <source>
        <dbReference type="PROSITE" id="PS50043"/>
    </source>
</evidence>
<organism evidence="8 9">
    <name type="scientific">Cohnella nanjingensis</name>
    <dbReference type="NCBI Taxonomy" id="1387779"/>
    <lineage>
        <taxon>Bacteria</taxon>
        <taxon>Bacillati</taxon>
        <taxon>Bacillota</taxon>
        <taxon>Bacilli</taxon>
        <taxon>Bacillales</taxon>
        <taxon>Paenibacillaceae</taxon>
        <taxon>Cohnella</taxon>
    </lineage>
</organism>
<dbReference type="InterPro" id="IPR000792">
    <property type="entry name" value="Tscrpt_reg_LuxR_C"/>
</dbReference>
<gene>
    <name evidence="8" type="ORF">H7C19_12380</name>
</gene>
<accession>A0A7X0RPV6</accession>
<dbReference type="InterPro" id="IPR011006">
    <property type="entry name" value="CheY-like_superfamily"/>
</dbReference>
<dbReference type="GO" id="GO:0000160">
    <property type="term" value="P:phosphorelay signal transduction system"/>
    <property type="evidence" value="ECO:0007669"/>
    <property type="project" value="InterPro"/>
</dbReference>
<dbReference type="InterPro" id="IPR016032">
    <property type="entry name" value="Sig_transdc_resp-reg_C-effctor"/>
</dbReference>
<dbReference type="Proteomes" id="UP000547209">
    <property type="component" value="Unassembled WGS sequence"/>
</dbReference>
<reference evidence="8 9" key="1">
    <citation type="submission" date="2020-08" db="EMBL/GenBank/DDBJ databases">
        <title>Cohnella phylogeny.</title>
        <authorList>
            <person name="Dunlap C."/>
        </authorList>
    </citation>
    <scope>NUCLEOTIDE SEQUENCE [LARGE SCALE GENOMIC DNA]</scope>
    <source>
        <strain evidence="8 9">DSM 28246</strain>
    </source>
</reference>